<organism evidence="1 2">
    <name type="scientific">Laspinema olomoucense D3b</name>
    <dbReference type="NCBI Taxonomy" id="2953688"/>
    <lineage>
        <taxon>Bacteria</taxon>
        <taxon>Bacillati</taxon>
        <taxon>Cyanobacteriota</taxon>
        <taxon>Cyanophyceae</taxon>
        <taxon>Oscillatoriophycideae</taxon>
        <taxon>Oscillatoriales</taxon>
        <taxon>Laspinemataceae</taxon>
        <taxon>Laspinema</taxon>
        <taxon>Laspinema olomoucense</taxon>
    </lineage>
</organism>
<sequence>MSLSLSTDRSPRLRFGSLNCKTSQLVPSAERSHLVQVRGISVESDSYRKAIASDIVGLTASLGKQDKTWVGEVWVNPAMEGEELLNGLLIWVGAVVVDESEWVSCPNQRSLQAAEELAGLE</sequence>
<protein>
    <submittedName>
        <fullName evidence="1">Uncharacterized protein</fullName>
    </submittedName>
</protein>
<accession>A0ABT2N4M9</accession>
<name>A0ABT2N4M9_9CYAN</name>
<evidence type="ECO:0000313" key="2">
    <source>
        <dbReference type="Proteomes" id="UP001525961"/>
    </source>
</evidence>
<proteinExistence type="predicted"/>
<comment type="caution">
    <text evidence="1">The sequence shown here is derived from an EMBL/GenBank/DDBJ whole genome shotgun (WGS) entry which is preliminary data.</text>
</comment>
<gene>
    <name evidence="1" type="ORF">NG792_07815</name>
</gene>
<dbReference type="Proteomes" id="UP001525961">
    <property type="component" value="Unassembled WGS sequence"/>
</dbReference>
<dbReference type="RefSeq" id="WP_261235068.1">
    <property type="nucleotide sequence ID" value="NZ_JAMXFA010000008.1"/>
</dbReference>
<keyword evidence="2" id="KW-1185">Reference proteome</keyword>
<dbReference type="EMBL" id="JAMXFA010000008">
    <property type="protein sequence ID" value="MCT7977607.1"/>
    <property type="molecule type" value="Genomic_DNA"/>
</dbReference>
<evidence type="ECO:0000313" key="1">
    <source>
        <dbReference type="EMBL" id="MCT7977607.1"/>
    </source>
</evidence>
<reference evidence="1 2" key="1">
    <citation type="journal article" date="2022" name="Front. Microbiol.">
        <title>High genomic differentiation and limited gene flow indicate recent cryptic speciation within the genus Laspinema (cyanobacteria).</title>
        <authorList>
            <person name="Stanojkovic A."/>
            <person name="Skoupy S."/>
            <person name="Skaloud P."/>
            <person name="Dvorak P."/>
        </authorList>
    </citation>
    <scope>NUCLEOTIDE SEQUENCE [LARGE SCALE GENOMIC DNA]</scope>
    <source>
        <strain evidence="1 2">D3b</strain>
    </source>
</reference>